<sequence>MLHIHLAQSWFRRIQKSSKWLKYFFGLPYLPPDEIEIAFSNLIAIAPPDLLYFSDCFFIIHIT</sequence>
<gene>
    <name evidence="1" type="ORF">FWK35_00012723</name>
</gene>
<evidence type="ECO:0000313" key="2">
    <source>
        <dbReference type="Proteomes" id="UP000478052"/>
    </source>
</evidence>
<organism evidence="1 2">
    <name type="scientific">Aphis craccivora</name>
    <name type="common">Cowpea aphid</name>
    <dbReference type="NCBI Taxonomy" id="307492"/>
    <lineage>
        <taxon>Eukaryota</taxon>
        <taxon>Metazoa</taxon>
        <taxon>Ecdysozoa</taxon>
        <taxon>Arthropoda</taxon>
        <taxon>Hexapoda</taxon>
        <taxon>Insecta</taxon>
        <taxon>Pterygota</taxon>
        <taxon>Neoptera</taxon>
        <taxon>Paraneoptera</taxon>
        <taxon>Hemiptera</taxon>
        <taxon>Sternorrhyncha</taxon>
        <taxon>Aphidomorpha</taxon>
        <taxon>Aphidoidea</taxon>
        <taxon>Aphididae</taxon>
        <taxon>Aphidini</taxon>
        <taxon>Aphis</taxon>
        <taxon>Aphis</taxon>
    </lineage>
</organism>
<dbReference type="EMBL" id="VUJU01000687">
    <property type="protein sequence ID" value="KAF0768860.1"/>
    <property type="molecule type" value="Genomic_DNA"/>
</dbReference>
<accession>A0A6G0ZDR4</accession>
<dbReference type="OrthoDB" id="6585925at2759"/>
<protein>
    <submittedName>
        <fullName evidence="1">Uncharacterized protein</fullName>
    </submittedName>
</protein>
<name>A0A6G0ZDR4_APHCR</name>
<reference evidence="1 2" key="1">
    <citation type="submission" date="2019-08" db="EMBL/GenBank/DDBJ databases">
        <title>Whole genome of Aphis craccivora.</title>
        <authorList>
            <person name="Voronova N.V."/>
            <person name="Shulinski R.S."/>
            <person name="Bandarenka Y.V."/>
            <person name="Zhorov D.G."/>
            <person name="Warner D."/>
        </authorList>
    </citation>
    <scope>NUCLEOTIDE SEQUENCE [LARGE SCALE GENOMIC DNA]</scope>
    <source>
        <strain evidence="1">180601</strain>
        <tissue evidence="1">Whole Body</tissue>
    </source>
</reference>
<keyword evidence="2" id="KW-1185">Reference proteome</keyword>
<proteinExistence type="predicted"/>
<dbReference type="AlphaFoldDB" id="A0A6G0ZDR4"/>
<comment type="caution">
    <text evidence="1">The sequence shown here is derived from an EMBL/GenBank/DDBJ whole genome shotgun (WGS) entry which is preliminary data.</text>
</comment>
<dbReference type="Proteomes" id="UP000478052">
    <property type="component" value="Unassembled WGS sequence"/>
</dbReference>
<evidence type="ECO:0000313" key="1">
    <source>
        <dbReference type="EMBL" id="KAF0768860.1"/>
    </source>
</evidence>